<dbReference type="InterPro" id="IPR036388">
    <property type="entry name" value="WH-like_DNA-bd_sf"/>
</dbReference>
<accession>A0A832TGL7</accession>
<dbReference type="SUPFAM" id="SSF46785">
    <property type="entry name" value="Winged helix' DNA-binding domain"/>
    <property type="match status" value="1"/>
</dbReference>
<comment type="caution">
    <text evidence="1">The sequence shown here is derived from an EMBL/GenBank/DDBJ whole genome shotgun (WGS) entry which is preliminary data.</text>
</comment>
<dbReference type="Proteomes" id="UP000646844">
    <property type="component" value="Unassembled WGS sequence"/>
</dbReference>
<protein>
    <submittedName>
        <fullName evidence="1">Winged helix-turn-helix transcriptional regulator</fullName>
    </submittedName>
</protein>
<dbReference type="RefSeq" id="WP_010978097.1">
    <property type="nucleotide sequence ID" value="NZ_BAABQO010000002.1"/>
</dbReference>
<dbReference type="Gene3D" id="1.10.10.10">
    <property type="entry name" value="Winged helix-like DNA-binding domain superfamily/Winged helix DNA-binding domain"/>
    <property type="match status" value="1"/>
</dbReference>
<dbReference type="GeneID" id="1458040"/>
<dbReference type="OMA" id="MIVKLTN"/>
<dbReference type="Pfam" id="PF13412">
    <property type="entry name" value="HTH_24"/>
    <property type="match status" value="1"/>
</dbReference>
<dbReference type="EMBL" id="DUJO01000018">
    <property type="protein sequence ID" value="HII73471.1"/>
    <property type="molecule type" value="Genomic_DNA"/>
</dbReference>
<organism evidence="1 2">
    <name type="scientific">Sulfurisphaera tokodaii</name>
    <dbReference type="NCBI Taxonomy" id="111955"/>
    <lineage>
        <taxon>Archaea</taxon>
        <taxon>Thermoproteota</taxon>
        <taxon>Thermoprotei</taxon>
        <taxon>Sulfolobales</taxon>
        <taxon>Sulfolobaceae</taxon>
        <taxon>Sulfurisphaera</taxon>
    </lineage>
</organism>
<reference evidence="1" key="1">
    <citation type="journal article" date="2020" name="bioRxiv">
        <title>A rank-normalized archaeal taxonomy based on genome phylogeny resolves widespread incomplete and uneven classifications.</title>
        <authorList>
            <person name="Rinke C."/>
            <person name="Chuvochina M."/>
            <person name="Mussig A.J."/>
            <person name="Chaumeil P.-A."/>
            <person name="Waite D.W."/>
            <person name="Whitman W.B."/>
            <person name="Parks D.H."/>
            <person name="Hugenholtz P."/>
        </authorList>
    </citation>
    <scope>NUCLEOTIDE SEQUENCE</scope>
    <source>
        <strain evidence="1">UBA8838</strain>
    </source>
</reference>
<dbReference type="AlphaFoldDB" id="A0A832TGL7"/>
<evidence type="ECO:0000313" key="2">
    <source>
        <dbReference type="Proteomes" id="UP000646844"/>
    </source>
</evidence>
<proteinExistence type="predicted"/>
<dbReference type="InterPro" id="IPR036390">
    <property type="entry name" value="WH_DNA-bd_sf"/>
</dbReference>
<name>A0A832TGL7_9CREN</name>
<gene>
    <name evidence="1" type="ORF">HA332_03605</name>
</gene>
<evidence type="ECO:0000313" key="1">
    <source>
        <dbReference type="EMBL" id="HII73471.1"/>
    </source>
</evidence>
<sequence>MSKKFETYAEEFFSTRERILITLCKEDGITVRELINRSKISSSAYRSPLDFLIKIGLVKIEKAGEKKMVVKLTNNGREVCKKLQELYEILKNMKPIVEIYPGLSLPVDELEKLVDKYLIIGGTPPRIMAVANDDEEARNKFLDLSDKADLNREADFPKAIIFLTRDMLKLYL</sequence>